<gene>
    <name evidence="2" type="ORF">SPIL2461_LOCUS4869</name>
</gene>
<dbReference type="Proteomes" id="UP000649617">
    <property type="component" value="Unassembled WGS sequence"/>
</dbReference>
<evidence type="ECO:0000256" key="1">
    <source>
        <dbReference type="SAM" id="Phobius"/>
    </source>
</evidence>
<keyword evidence="1" id="KW-1133">Transmembrane helix</keyword>
<comment type="caution">
    <text evidence="2">The sequence shown here is derived from an EMBL/GenBank/DDBJ whole genome shotgun (WGS) entry which is preliminary data.</text>
</comment>
<proteinExistence type="predicted"/>
<keyword evidence="1" id="KW-0472">Membrane</keyword>
<keyword evidence="1" id="KW-0812">Transmembrane</keyword>
<dbReference type="EMBL" id="CAJNIZ010006604">
    <property type="protein sequence ID" value="CAE7251351.1"/>
    <property type="molecule type" value="Genomic_DNA"/>
</dbReference>
<sequence length="193" mass="21382">MCGLQSLRSKLGVMEPGNSRLPNLFRSASSPRGAHLEGEVRYNGQVEGRPDYPVPHHRQRALQRLLRVQCARRCQVRVQVASCRRRQDRPCGGAENGALDSCKVRDQKVCAARGGSAPCASGSRQGAKLQWALRIFVLPLPHSSCWLSSSSSFLNRSGQYKLVSVFVGLMFIFTNITITTIISWGLRIGVLFR</sequence>
<evidence type="ECO:0000313" key="3">
    <source>
        <dbReference type="Proteomes" id="UP000649617"/>
    </source>
</evidence>
<name>A0A812M350_SYMPI</name>
<dbReference type="AlphaFoldDB" id="A0A812M350"/>
<organism evidence="2 3">
    <name type="scientific">Symbiodinium pilosum</name>
    <name type="common">Dinoflagellate</name>
    <dbReference type="NCBI Taxonomy" id="2952"/>
    <lineage>
        <taxon>Eukaryota</taxon>
        <taxon>Sar</taxon>
        <taxon>Alveolata</taxon>
        <taxon>Dinophyceae</taxon>
        <taxon>Suessiales</taxon>
        <taxon>Symbiodiniaceae</taxon>
        <taxon>Symbiodinium</taxon>
    </lineage>
</organism>
<evidence type="ECO:0000313" key="2">
    <source>
        <dbReference type="EMBL" id="CAE7251351.1"/>
    </source>
</evidence>
<reference evidence="2" key="1">
    <citation type="submission" date="2021-02" db="EMBL/GenBank/DDBJ databases">
        <authorList>
            <person name="Dougan E. K."/>
            <person name="Rhodes N."/>
            <person name="Thang M."/>
            <person name="Chan C."/>
        </authorList>
    </citation>
    <scope>NUCLEOTIDE SEQUENCE</scope>
</reference>
<keyword evidence="3" id="KW-1185">Reference proteome</keyword>
<protein>
    <submittedName>
        <fullName evidence="2">Uncharacterized protein</fullName>
    </submittedName>
</protein>
<accession>A0A812M350</accession>
<feature type="transmembrane region" description="Helical" evidence="1">
    <location>
        <begin position="162"/>
        <end position="186"/>
    </location>
</feature>